<protein>
    <recommendedName>
        <fullName evidence="1">Methyltransferase type 11 domain-containing protein</fullName>
    </recommendedName>
</protein>
<proteinExistence type="predicted"/>
<dbReference type="KEGG" id="ccro:CMC5_069570"/>
<dbReference type="GO" id="GO:0008757">
    <property type="term" value="F:S-adenosylmethionine-dependent methyltransferase activity"/>
    <property type="evidence" value="ECO:0007669"/>
    <property type="project" value="InterPro"/>
</dbReference>
<dbReference type="AlphaFoldDB" id="A0A0K1EP90"/>
<dbReference type="InterPro" id="IPR013216">
    <property type="entry name" value="Methyltransf_11"/>
</dbReference>
<dbReference type="SUPFAM" id="SSF53335">
    <property type="entry name" value="S-adenosyl-L-methionine-dependent methyltransferases"/>
    <property type="match status" value="1"/>
</dbReference>
<sequence>MPIAEALIDEGFAVHGIDGSPTLAAAFRRRFPHAPLACEAIEHSRFFERTFDGVIAVGLMFLLPADVQRATLHKVGLALNAGGRFLFTSPAQKCAWTDVLTGRQSLSLGAEEYKAVLSDAGLMLMSEHDDEGENHYFDTCRSRGPSSAAV</sequence>
<organism evidence="2 3">
    <name type="scientific">Chondromyces crocatus</name>
    <dbReference type="NCBI Taxonomy" id="52"/>
    <lineage>
        <taxon>Bacteria</taxon>
        <taxon>Pseudomonadati</taxon>
        <taxon>Myxococcota</taxon>
        <taxon>Polyangia</taxon>
        <taxon>Polyangiales</taxon>
        <taxon>Polyangiaceae</taxon>
        <taxon>Chondromyces</taxon>
    </lineage>
</organism>
<accession>A0A0K1EP90</accession>
<evidence type="ECO:0000313" key="2">
    <source>
        <dbReference type="EMBL" id="AKT42730.1"/>
    </source>
</evidence>
<reference evidence="2 3" key="1">
    <citation type="submission" date="2015-07" db="EMBL/GenBank/DDBJ databases">
        <title>Genome analysis of myxobacterium Chondromyces crocatus Cm c5 reveals a high potential for natural compound synthesis and the genetic basis for the loss of fruiting body formation.</title>
        <authorList>
            <person name="Zaburannyi N."/>
            <person name="Bunk B."/>
            <person name="Maier J."/>
            <person name="Overmann J."/>
            <person name="Mueller R."/>
        </authorList>
    </citation>
    <scope>NUCLEOTIDE SEQUENCE [LARGE SCALE GENOMIC DNA]</scope>
    <source>
        <strain evidence="2 3">Cm c5</strain>
    </source>
</reference>
<name>A0A0K1EP90_CHOCO</name>
<keyword evidence="3" id="KW-1185">Reference proteome</keyword>
<evidence type="ECO:0000313" key="3">
    <source>
        <dbReference type="Proteomes" id="UP000067626"/>
    </source>
</evidence>
<dbReference type="Pfam" id="PF08241">
    <property type="entry name" value="Methyltransf_11"/>
    <property type="match status" value="1"/>
</dbReference>
<dbReference type="Proteomes" id="UP000067626">
    <property type="component" value="Chromosome"/>
</dbReference>
<dbReference type="InterPro" id="IPR029063">
    <property type="entry name" value="SAM-dependent_MTases_sf"/>
</dbReference>
<dbReference type="EMBL" id="CP012159">
    <property type="protein sequence ID" value="AKT42730.1"/>
    <property type="molecule type" value="Genomic_DNA"/>
</dbReference>
<gene>
    <name evidence="2" type="ORF">CMC5_069570</name>
</gene>
<evidence type="ECO:0000259" key="1">
    <source>
        <dbReference type="Pfam" id="PF08241"/>
    </source>
</evidence>
<dbReference type="Gene3D" id="3.40.50.150">
    <property type="entry name" value="Vaccinia Virus protein VP39"/>
    <property type="match status" value="1"/>
</dbReference>
<feature type="domain" description="Methyltransferase type 11" evidence="1">
    <location>
        <begin position="4"/>
        <end position="86"/>
    </location>
</feature>